<dbReference type="Gene3D" id="3.90.420.10">
    <property type="entry name" value="Oxidoreductase, molybdopterin-binding domain"/>
    <property type="match status" value="1"/>
</dbReference>
<protein>
    <submittedName>
        <fullName evidence="3">Molybdopterin-dependent oxidoreductase</fullName>
    </submittedName>
</protein>
<dbReference type="InterPro" id="IPR000572">
    <property type="entry name" value="OxRdtase_Mopterin-bd_dom"/>
</dbReference>
<dbReference type="SUPFAM" id="SSF56524">
    <property type="entry name" value="Oxidoreductase molybdopterin-binding domain"/>
    <property type="match status" value="1"/>
</dbReference>
<reference evidence="3" key="1">
    <citation type="journal article" date="2021" name="PeerJ">
        <title>Extensive microbial diversity within the chicken gut microbiome revealed by metagenomics and culture.</title>
        <authorList>
            <person name="Gilroy R."/>
            <person name="Ravi A."/>
            <person name="Getino M."/>
            <person name="Pursley I."/>
            <person name="Horton D.L."/>
            <person name="Alikhan N.F."/>
            <person name="Baker D."/>
            <person name="Gharbi K."/>
            <person name="Hall N."/>
            <person name="Watson M."/>
            <person name="Adriaenssens E.M."/>
            <person name="Foster-Nyarko E."/>
            <person name="Jarju S."/>
            <person name="Secka A."/>
            <person name="Antonio M."/>
            <person name="Oren A."/>
            <person name="Chaudhuri R.R."/>
            <person name="La Ragione R."/>
            <person name="Hildebrand F."/>
            <person name="Pallen M.J."/>
        </authorList>
    </citation>
    <scope>NUCLEOTIDE SEQUENCE</scope>
    <source>
        <strain evidence="3">ChiGjej4B4-7305</strain>
    </source>
</reference>
<dbReference type="PANTHER" id="PTHR43032">
    <property type="entry name" value="PROTEIN-METHIONINE-SULFOXIDE REDUCTASE"/>
    <property type="match status" value="1"/>
</dbReference>
<evidence type="ECO:0000259" key="2">
    <source>
        <dbReference type="Pfam" id="PF00174"/>
    </source>
</evidence>
<name>A0A9D2J6B0_9MICO</name>
<dbReference type="InterPro" id="IPR036374">
    <property type="entry name" value="OxRdtase_Mopterin-bd_sf"/>
</dbReference>
<evidence type="ECO:0000313" key="4">
    <source>
        <dbReference type="Proteomes" id="UP000824037"/>
    </source>
</evidence>
<accession>A0A9D2J6B0</accession>
<organism evidence="3 4">
    <name type="scientific">Candidatus Ruania gallistercoris</name>
    <dbReference type="NCBI Taxonomy" id="2838746"/>
    <lineage>
        <taxon>Bacteria</taxon>
        <taxon>Bacillati</taxon>
        <taxon>Actinomycetota</taxon>
        <taxon>Actinomycetes</taxon>
        <taxon>Micrococcales</taxon>
        <taxon>Ruaniaceae</taxon>
        <taxon>Ruania</taxon>
    </lineage>
</organism>
<evidence type="ECO:0000313" key="3">
    <source>
        <dbReference type="EMBL" id="HIZ37732.1"/>
    </source>
</evidence>
<dbReference type="Pfam" id="PF00174">
    <property type="entry name" value="Oxidored_molyb"/>
    <property type="match status" value="1"/>
</dbReference>
<dbReference type="AlphaFoldDB" id="A0A9D2J6B0"/>
<evidence type="ECO:0000256" key="1">
    <source>
        <dbReference type="SAM" id="MobiDB-lite"/>
    </source>
</evidence>
<feature type="domain" description="Oxidoreductase molybdopterin-binding" evidence="2">
    <location>
        <begin position="31"/>
        <end position="171"/>
    </location>
</feature>
<gene>
    <name evidence="3" type="ORF">H9815_18295</name>
</gene>
<proteinExistence type="predicted"/>
<sequence>MSADAPSGSAAEEDPPPGQYWRDEPEIMHYGRVPALRPDRWTFAVGGATADGLEHTFEWDEILALPSHDLVADMHCNTRWSVRGLHWSGPRAADVIELAPPAPDATGVLVFAEFGYAANVPLADLGVATALLATSLADEPLTAERGAPMRLIIPHLYTWKGPKWVRGWNYLTPADEDLGFWEKRGYHRRGHAWQEQRYDYQGEHP</sequence>
<dbReference type="PANTHER" id="PTHR43032:SF4">
    <property type="entry name" value="OXIDOREDUCTASE MOLYBDOPTERIN-BINDING DOMAIN-CONTAINING PROTEIN"/>
    <property type="match status" value="1"/>
</dbReference>
<comment type="caution">
    <text evidence="3">The sequence shown here is derived from an EMBL/GenBank/DDBJ whole genome shotgun (WGS) entry which is preliminary data.</text>
</comment>
<reference evidence="3" key="2">
    <citation type="submission" date="2021-04" db="EMBL/GenBank/DDBJ databases">
        <authorList>
            <person name="Gilroy R."/>
        </authorList>
    </citation>
    <scope>NUCLEOTIDE SEQUENCE</scope>
    <source>
        <strain evidence="3">ChiGjej4B4-7305</strain>
    </source>
</reference>
<dbReference type="Proteomes" id="UP000824037">
    <property type="component" value="Unassembled WGS sequence"/>
</dbReference>
<feature type="region of interest" description="Disordered" evidence="1">
    <location>
        <begin position="1"/>
        <end position="23"/>
    </location>
</feature>
<dbReference type="EMBL" id="DXBY01000313">
    <property type="protein sequence ID" value="HIZ37732.1"/>
    <property type="molecule type" value="Genomic_DNA"/>
</dbReference>